<keyword evidence="1" id="KW-0472">Membrane</keyword>
<evidence type="ECO:0000313" key="2">
    <source>
        <dbReference type="EMBL" id="KGF92305.1"/>
    </source>
</evidence>
<reference evidence="3" key="1">
    <citation type="journal article" date="2014" name="Sci. Data">
        <title>Genomes of diverse isolates of the marine cyanobacterium Prochlorococcus.</title>
        <authorList>
            <person name="Biller S."/>
            <person name="Berube P."/>
            <person name="Thompson J."/>
            <person name="Kelly L."/>
            <person name="Roggensack S."/>
            <person name="Awad L."/>
            <person name="Roache-Johnson K."/>
            <person name="Ding H."/>
            <person name="Giovannoni S.J."/>
            <person name="Moore L.R."/>
            <person name="Chisholm S.W."/>
        </authorList>
    </citation>
    <scope>NUCLEOTIDE SEQUENCE [LARGE SCALE GENOMIC DNA]</scope>
</reference>
<keyword evidence="1" id="KW-1133">Transmembrane helix</keyword>
<keyword evidence="1" id="KW-0812">Transmembrane</keyword>
<comment type="caution">
    <text evidence="2">The sequence shown here is derived from an EMBL/GenBank/DDBJ whole genome shotgun (WGS) entry which is preliminary data.</text>
</comment>
<dbReference type="EMBL" id="JNAJ01000008">
    <property type="protein sequence ID" value="KGF92305.1"/>
    <property type="molecule type" value="Genomic_DNA"/>
</dbReference>
<evidence type="ECO:0000256" key="1">
    <source>
        <dbReference type="SAM" id="Phobius"/>
    </source>
</evidence>
<accession>A0A0A1ZS92</accession>
<sequence>MRDPEQLIIFLDGFAFLILIGLFIILFKSNKWFKRNNKTS</sequence>
<protein>
    <submittedName>
        <fullName evidence="2">Uncharacterized protein</fullName>
    </submittedName>
</protein>
<proteinExistence type="predicted"/>
<name>A0A0A1ZS92_PROMR</name>
<dbReference type="Proteomes" id="UP000030491">
    <property type="component" value="Unassembled WGS sequence"/>
</dbReference>
<dbReference type="AlphaFoldDB" id="A0A0A1ZS92"/>
<evidence type="ECO:0000313" key="3">
    <source>
        <dbReference type="Proteomes" id="UP000030491"/>
    </source>
</evidence>
<organism evidence="2 3">
    <name type="scientific">Prochlorococcus marinus str. MIT 9116</name>
    <dbReference type="NCBI Taxonomy" id="167544"/>
    <lineage>
        <taxon>Bacteria</taxon>
        <taxon>Bacillati</taxon>
        <taxon>Cyanobacteriota</taxon>
        <taxon>Cyanophyceae</taxon>
        <taxon>Synechococcales</taxon>
        <taxon>Prochlorococcaceae</taxon>
        <taxon>Prochlorococcus</taxon>
    </lineage>
</organism>
<feature type="transmembrane region" description="Helical" evidence="1">
    <location>
        <begin position="6"/>
        <end position="27"/>
    </location>
</feature>
<gene>
    <name evidence="2" type="ORF">EU93_0569</name>
</gene>